<dbReference type="AlphaFoldDB" id="A0A0K0ETQ1"/>
<name>A0A0K0ETQ1_STRER</name>
<sequence length="209" mass="23396">MEKSLLIEDLTTEMYGKLKLSVTSRKLINVSLTGLINLLDTIYKPEKNNLVVSYSERLKKGLAQCYFDNVMGAKDMLATLVFTRGLLNRKMKKAILQQHRIKPNSSSLKSFNTAMEYEIIKGTEPSQTCLRCKKVGHLKYVCKSKGKVVGAINGDSESDIETIISKSEVDIYAVCENLHRGNISTKLNDAAVKFHSNTRVCKTLLSKKS</sequence>
<dbReference type="STRING" id="6248.A0A0K0ETQ1"/>
<proteinExistence type="predicted"/>
<dbReference type="Proteomes" id="UP000035681">
    <property type="component" value="Unplaced"/>
</dbReference>
<organism evidence="2">
    <name type="scientific">Strongyloides stercoralis</name>
    <name type="common">Threadworm</name>
    <dbReference type="NCBI Taxonomy" id="6248"/>
    <lineage>
        <taxon>Eukaryota</taxon>
        <taxon>Metazoa</taxon>
        <taxon>Ecdysozoa</taxon>
        <taxon>Nematoda</taxon>
        <taxon>Chromadorea</taxon>
        <taxon>Rhabditida</taxon>
        <taxon>Tylenchina</taxon>
        <taxon>Panagrolaimomorpha</taxon>
        <taxon>Strongyloidoidea</taxon>
        <taxon>Strongyloididae</taxon>
        <taxon>Strongyloides</taxon>
    </lineage>
</organism>
<keyword evidence="1" id="KW-1185">Reference proteome</keyword>
<dbReference type="WBParaSite" id="TCONS_00013733.p1">
    <property type="protein sequence ID" value="TCONS_00013733.p1"/>
    <property type="gene ID" value="XLOC_008616"/>
</dbReference>
<protein>
    <submittedName>
        <fullName evidence="2 3">CCHC-type domain-containing protein</fullName>
    </submittedName>
</protein>
<evidence type="ECO:0000313" key="1">
    <source>
        <dbReference type="Proteomes" id="UP000035681"/>
    </source>
</evidence>
<accession>A0A0K0ETQ1</accession>
<reference evidence="2" key="1">
    <citation type="submission" date="2015-08" db="UniProtKB">
        <authorList>
            <consortium name="WormBaseParasite"/>
        </authorList>
    </citation>
    <scope>IDENTIFICATION</scope>
</reference>
<dbReference type="WBParaSite" id="SSTP_0001282700.1">
    <property type="protein sequence ID" value="SSTP_0001282700.1"/>
    <property type="gene ID" value="SSTP_0001282700"/>
</dbReference>
<evidence type="ECO:0000313" key="3">
    <source>
        <dbReference type="WBParaSite" id="TCONS_00013733.p1"/>
    </source>
</evidence>
<evidence type="ECO:0000313" key="2">
    <source>
        <dbReference type="WBParaSite" id="SSTP_0001282700.1"/>
    </source>
</evidence>